<feature type="signal peptide" evidence="1">
    <location>
        <begin position="1"/>
        <end position="22"/>
    </location>
</feature>
<evidence type="ECO:0008006" key="4">
    <source>
        <dbReference type="Google" id="ProtNLM"/>
    </source>
</evidence>
<keyword evidence="3" id="KW-1185">Reference proteome</keyword>
<dbReference type="EMBL" id="LVYD01000013">
    <property type="protein sequence ID" value="OQP66041.1"/>
    <property type="molecule type" value="Genomic_DNA"/>
</dbReference>
<dbReference type="Pfam" id="PF25593">
    <property type="entry name" value="GldD_lipo"/>
    <property type="match status" value="1"/>
</dbReference>
<protein>
    <recommendedName>
        <fullName evidence="4">Gliding motility lipoprotein GldD</fullName>
    </recommendedName>
</protein>
<evidence type="ECO:0000313" key="2">
    <source>
        <dbReference type="EMBL" id="OQP66041.1"/>
    </source>
</evidence>
<organism evidence="2 3">
    <name type="scientific">Niastella vici</name>
    <dbReference type="NCBI Taxonomy" id="1703345"/>
    <lineage>
        <taxon>Bacteria</taxon>
        <taxon>Pseudomonadati</taxon>
        <taxon>Bacteroidota</taxon>
        <taxon>Chitinophagia</taxon>
        <taxon>Chitinophagales</taxon>
        <taxon>Chitinophagaceae</taxon>
        <taxon>Niastella</taxon>
    </lineage>
</organism>
<dbReference type="STRING" id="1703345.A3860_15765"/>
<gene>
    <name evidence="2" type="ORF">A3860_15765</name>
</gene>
<keyword evidence="1" id="KW-0732">Signal</keyword>
<accession>A0A1V9G5X6</accession>
<proteinExistence type="predicted"/>
<reference evidence="2 3" key="1">
    <citation type="submission" date="2016-03" db="EMBL/GenBank/DDBJ databases">
        <title>Niastella vici sp. nov., isolated from farmland soil.</title>
        <authorList>
            <person name="Chen L."/>
            <person name="Wang D."/>
            <person name="Yang S."/>
            <person name="Wang G."/>
        </authorList>
    </citation>
    <scope>NUCLEOTIDE SEQUENCE [LARGE SCALE GENOMIC DNA]</scope>
    <source>
        <strain evidence="2 3">DJ57</strain>
    </source>
</reference>
<dbReference type="PROSITE" id="PS51257">
    <property type="entry name" value="PROKAR_LIPOPROTEIN"/>
    <property type="match status" value="1"/>
</dbReference>
<feature type="chain" id="PRO_5012845306" description="Gliding motility lipoprotein GldD" evidence="1">
    <location>
        <begin position="23"/>
        <end position="197"/>
    </location>
</feature>
<dbReference type="OrthoDB" id="679501at2"/>
<dbReference type="InterPro" id="IPR019850">
    <property type="entry name" value="GldD-like"/>
</dbReference>
<evidence type="ECO:0000313" key="3">
    <source>
        <dbReference type="Proteomes" id="UP000192796"/>
    </source>
</evidence>
<evidence type="ECO:0000256" key="1">
    <source>
        <dbReference type="SAM" id="SignalP"/>
    </source>
</evidence>
<name>A0A1V9G5X6_9BACT</name>
<dbReference type="AlphaFoldDB" id="A0A1V9G5X6"/>
<dbReference type="Proteomes" id="UP000192796">
    <property type="component" value="Unassembled WGS sequence"/>
</dbReference>
<comment type="caution">
    <text evidence="2">The sequence shown here is derived from an EMBL/GenBank/DDBJ whole genome shotgun (WGS) entry which is preliminary data.</text>
</comment>
<sequence>MKTSLIKNISFFVLLILVAACNSPYSPRPKGYFKIDFPKHEYKVFEQPGYPYTFEYPVYASILKDSTFFEARPENPYWINIDFPRFNGKIYISYKEIGKNQLNKLVNDAYNMTYKHTTRATEIVDSPMHTANGVSGVFFSVGGNAATAKQFFVTDSVKHFLRGALYFDASPNEDSLNVVNNFLQDDMKHLISTFRWK</sequence>
<dbReference type="RefSeq" id="WP_081145886.1">
    <property type="nucleotide sequence ID" value="NZ_LVYD01000013.1"/>
</dbReference>